<comment type="caution">
    <text evidence="1">The sequence shown here is derived from an EMBL/GenBank/DDBJ whole genome shotgun (WGS) entry which is preliminary data.</text>
</comment>
<sequence length="797" mass="90897">MGQTEWQNLLKRHANPHTFDSNISWSHSLRKLTFQHGPESELILKLAALEQNGHTALFDARIPPPPSGSAEQRRQYNAYRSAIKPLADHLKLMKEVHSHSLFLCAFWAQVSEKQSNPFLSTNTTQMCINAAVAWAKVLMAHRTFHCNPNCTTPKYDTEKSYLWNVDSIWEVSNDWYTAGFTLALAYDVLYQRMSSAQRTVVRSALALLVMKRWTWGVVDETTPSNPNAETHPHRIVSNWGMYHSNLYLTNLAIEGETGFVPYAQHILSQSNAVGFNAKLNRKFEALINAYMTHSVYPDGSSFEDGYTYHTAFREGSLGFLAAHRRGHNLLATPRFRNIIHNVAQMFEPWQCAPLVGHSSGGGLGYPAFVGLFRYAYPDGVLPQMVWAQRFGKRFANDANCRTWWIQTMTQMVVFGDEHQQNLDDVADAPETLPPAAKKHFPLAYVSTRRGLIIARSSYSQMSSYMHFDARPDSFYLGHDNADRGAITFSALKRRWLDDLPWEHNFDSRKHSLMHIDGLAQAVKAPSVTILKAVDTLSSTIASADLTYTYNVQWAQAWQGPSIGTGDVLEYRQDGSTYKKMYTFADPEEHSPWDLGWPMEDDAVDIGFERNMTMKGYPHLAAFGMNEWKRHYREKHLDYFIRSIVMARSDKDRVGYGVLVDSVSAGPGKHTFESYLILQDDVDLEKASSSCDQSRCKIVVSSPAGESLEVHVLVLGNKASFRIERFDGHKRLIVKSVREVSEEVWIALYPRNRDPGRFEMVREGKHVRITSWDVTKFFRVRETHHTVEERLRPMSFTA</sequence>
<evidence type="ECO:0008006" key="3">
    <source>
        <dbReference type="Google" id="ProtNLM"/>
    </source>
</evidence>
<protein>
    <recommendedName>
        <fullName evidence="3">Heparinase II N-terminal domain-containing protein</fullName>
    </recommendedName>
</protein>
<dbReference type="EMBL" id="NBIV01000141">
    <property type="protein sequence ID" value="PXF43021.1"/>
    <property type="molecule type" value="Genomic_DNA"/>
</dbReference>
<dbReference type="SUPFAM" id="SSF48230">
    <property type="entry name" value="Chondroitin AC/alginate lyase"/>
    <property type="match status" value="1"/>
</dbReference>
<keyword evidence="2" id="KW-1185">Reference proteome</keyword>
<proteinExistence type="predicted"/>
<evidence type="ECO:0000313" key="2">
    <source>
        <dbReference type="Proteomes" id="UP000247409"/>
    </source>
</evidence>
<accession>A0A2V3ILR0</accession>
<evidence type="ECO:0000313" key="1">
    <source>
        <dbReference type="EMBL" id="PXF43021.1"/>
    </source>
</evidence>
<dbReference type="Gene3D" id="2.70.98.70">
    <property type="match status" value="1"/>
</dbReference>
<dbReference type="OrthoDB" id="10436928at2759"/>
<reference evidence="1 2" key="1">
    <citation type="journal article" date="2018" name="Mol. Biol. Evol.">
        <title>Analysis of the draft genome of the red seaweed Gracilariopsis chorda provides insights into genome size evolution in Rhodophyta.</title>
        <authorList>
            <person name="Lee J."/>
            <person name="Yang E.C."/>
            <person name="Graf L."/>
            <person name="Yang J.H."/>
            <person name="Qiu H."/>
            <person name="Zel Zion U."/>
            <person name="Chan C.X."/>
            <person name="Stephens T.G."/>
            <person name="Weber A.P.M."/>
            <person name="Boo G.H."/>
            <person name="Boo S.M."/>
            <person name="Kim K.M."/>
            <person name="Shin Y."/>
            <person name="Jung M."/>
            <person name="Lee S.J."/>
            <person name="Yim H.S."/>
            <person name="Lee J.H."/>
            <person name="Bhattacharya D."/>
            <person name="Yoon H.S."/>
        </authorList>
    </citation>
    <scope>NUCLEOTIDE SEQUENCE [LARGE SCALE GENOMIC DNA]</scope>
    <source>
        <strain evidence="1 2">SKKU-2015</strain>
        <tissue evidence="1">Whole body</tissue>
    </source>
</reference>
<gene>
    <name evidence="1" type="ORF">BWQ96_07269</name>
</gene>
<organism evidence="1 2">
    <name type="scientific">Gracilariopsis chorda</name>
    <dbReference type="NCBI Taxonomy" id="448386"/>
    <lineage>
        <taxon>Eukaryota</taxon>
        <taxon>Rhodophyta</taxon>
        <taxon>Florideophyceae</taxon>
        <taxon>Rhodymeniophycidae</taxon>
        <taxon>Gracilariales</taxon>
        <taxon>Gracilariaceae</taxon>
        <taxon>Gracilariopsis</taxon>
    </lineage>
</organism>
<dbReference type="InterPro" id="IPR008929">
    <property type="entry name" value="Chondroitin_lyas"/>
</dbReference>
<dbReference type="Gene3D" id="1.50.10.100">
    <property type="entry name" value="Chondroitin AC/alginate lyase"/>
    <property type="match status" value="1"/>
</dbReference>
<dbReference type="Proteomes" id="UP000247409">
    <property type="component" value="Unassembled WGS sequence"/>
</dbReference>
<name>A0A2V3ILR0_9FLOR</name>
<dbReference type="AlphaFoldDB" id="A0A2V3ILR0"/>